<evidence type="ECO:0000259" key="4">
    <source>
        <dbReference type="Pfam" id="PF21076"/>
    </source>
</evidence>
<dbReference type="OrthoDB" id="9758052at2"/>
<dbReference type="InterPro" id="IPR049062">
    <property type="entry name" value="NAD_Glu_DH_ACT2"/>
</dbReference>
<organism evidence="6 7">
    <name type="scientific">Neomicrococcus aestuarii</name>
    <dbReference type="NCBI Taxonomy" id="556325"/>
    <lineage>
        <taxon>Bacteria</taxon>
        <taxon>Bacillati</taxon>
        <taxon>Actinomycetota</taxon>
        <taxon>Actinomycetes</taxon>
        <taxon>Micrococcales</taxon>
        <taxon>Micrococcaceae</taxon>
        <taxon>Neomicrococcus</taxon>
    </lineage>
</organism>
<dbReference type="PANTHER" id="PTHR43403:SF1">
    <property type="entry name" value="NAD-SPECIFIC GLUTAMATE DEHYDROGENASE"/>
    <property type="match status" value="1"/>
</dbReference>
<gene>
    <name evidence="6" type="ORF">BHE16_00315</name>
</gene>
<dbReference type="InterPro" id="IPR049056">
    <property type="entry name" value="NAD_Glu_DH_HM3"/>
</dbReference>
<dbReference type="GO" id="GO:0006538">
    <property type="term" value="P:L-glutamate catabolic process"/>
    <property type="evidence" value="ECO:0007669"/>
    <property type="project" value="InterPro"/>
</dbReference>
<dbReference type="InterPro" id="IPR028971">
    <property type="entry name" value="NAD-GDH_cat"/>
</dbReference>
<dbReference type="GO" id="GO:0004352">
    <property type="term" value="F:glutamate dehydrogenase (NAD+) activity"/>
    <property type="evidence" value="ECO:0007669"/>
    <property type="project" value="InterPro"/>
</dbReference>
<sequence length="1610" mass="179850">MSEHGTSSVEPTLSKFHTPELEAAYFLHVPEVAEEDNDPHLHRVLESHLALGNTRAPKTPQIGVTNLGASTLVQVVTDDMPFLVDSVTGALTAMKLGIERVIHPTFAVRRDNHTHELVGINTVRTATPLSSGDTAALPVLSGLVASPDESIGVESWISIELEGQLSEDQQHEVRNSLERSLGDVRAAVEDWSAMRDRMRSITEEISWYPFASEIDDLAVSTDLLKWLADDNFTFLGYREYQLINEDGVDALRPLPESGLGLLRRVPEQKVQHLTDSGRKKARERKTLVITKANSRSTVHRSVYLDYIGIKSFGPDGRVVGERRFIGLFASSAYISSVMNIPLVRDKVKRVLQSSGFARNSHSGKDLLTILETYPRDELFQMSDEELKSTSHRILGLQERRRTSLILRQDVYGRFVSAVIFFPRDRYTTSVRLRVEDELQKAFNGESMDFEARLTESALVRLFYRIRLPRDSQSSRIDERELEAKIARAVRSWQDGVSQVLAENLPDADAPEASRLWRDAFPTAYKVNFEVEDALTDIVRFEQLESPDNGDPILSVYQPEPTQEHPTTSTRVKLYLDRPQSLTHLLPIFQNFGIEVVDERPYEFKRSDNTEFHMYDLGVRVPESIDLDSVTGLLESAFVAVSTGLAESDQLNRLVLAHHIEWRDVSMLRAYAKYLRQLGVTNTYGFIAQAFDTNPDVTKSLIALFHALFDPELPDADRTPAVESAREKLADALQHVPTLDADRILRRFVDVIEATQRTNFFQGSSSLSFKIAPHELEEAPFPRPKHEIWVYAPSVEGTHLRFGDVARGGLRWSDRAEDFRTEVLGLVKAQLVKNAVIVPTGAKGGFFAKKLPNPAVDRQAWMEAGKDAYRIFIRSLLDITDNLVTVDGEERVQPPQNVVRRDGDDTYLVVAADKGTASFSDIANAISLEVGHWLGDAFASGGSVGYDHKAMGITARGAWESVKRHFFELGLDTQTEEFTVAGIGDMSGDVFGNGMLRSQTMKLVAAFDHRHIVLDPNPDAAASFAERERLFALPRSSWDDYNRDLISAGGGVFARDVKSVPVSAEVREVLGLDDSVQQLSPPELLSAILKAPVDLLFNGGVGTYIKASTETHTQVGDRSNDAIRIDGAEVRARVIGEGGNLGMTQLGRIEAALNGVILNTDAIDNSAGVDCSDHEVNIKILVDRMVRAGELPESERTEFLMSMTDSVGDMVLENNVAQNVALLNDKFRLKSWSPSFERFLDYLETHADLDRKLEFLPSNQELEARLDEGKTLTSPELAVLLAYSKIQLTKDLADSTLADDPYFQDTLTKYFPDAIGERFGDQVQTHPLRKEIISTVVSNEIINAGGITFAFRALEETGVPAAVVARSHLAIMDIFDLRGLLDSINSLPAGFPLEGWWQLHLTIRRLLDRSVRWFINNVGSGTDIASDVELFRDKVTELRAILPELLLEQDVARVNAFADTAREWGAPEEVAVRYGQLFEEFPLLEIARLAHQSGKPARLVAEVYFRFYATFDVDSMLDRITTLPREDRWQALARAAMRDDLYSTVIDMTRSSLEGEDAPVDAEVAINEWLSDHEEQLGRAKQVFEEVNALDHDDMASLSVALRVLRSIARK</sequence>
<dbReference type="Pfam" id="PF21078">
    <property type="entry name" value="GDH_HM3"/>
    <property type="match status" value="1"/>
</dbReference>
<dbReference type="SUPFAM" id="SSF51735">
    <property type="entry name" value="NAD(P)-binding Rossmann-fold domains"/>
    <property type="match status" value="1"/>
</dbReference>
<dbReference type="Pfam" id="PF21077">
    <property type="entry name" value="GDH_ACT3"/>
    <property type="match status" value="1"/>
</dbReference>
<feature type="domain" description="NAD-glutamate dehydrogenase N-terminal ACT1" evidence="3">
    <location>
        <begin position="34"/>
        <end position="176"/>
    </location>
</feature>
<dbReference type="InterPro" id="IPR048381">
    <property type="entry name" value="GDH_C"/>
</dbReference>
<dbReference type="InterPro" id="IPR007780">
    <property type="entry name" value="NAD_Glu_DH_bac"/>
</dbReference>
<dbReference type="Pfam" id="PF21073">
    <property type="entry name" value="GDH_HM1"/>
    <property type="match status" value="1"/>
</dbReference>
<evidence type="ECO:0000313" key="7">
    <source>
        <dbReference type="Proteomes" id="UP000183530"/>
    </source>
</evidence>
<dbReference type="STRING" id="556325.BHE16_00315"/>
<feature type="domain" description="NAD-glutamate dehydrogenase ACT2" evidence="4">
    <location>
        <begin position="404"/>
        <end position="493"/>
    </location>
</feature>
<dbReference type="PANTHER" id="PTHR43403">
    <property type="entry name" value="NAD-SPECIFIC GLUTAMATE DEHYDROGENASE"/>
    <property type="match status" value="1"/>
</dbReference>
<dbReference type="Pfam" id="PF05088">
    <property type="entry name" value="Bac_GDH_CD"/>
    <property type="match status" value="1"/>
</dbReference>
<evidence type="ECO:0000259" key="5">
    <source>
        <dbReference type="Pfam" id="PF21077"/>
    </source>
</evidence>
<dbReference type="Pfam" id="PF21079">
    <property type="entry name" value="GDH_HM2"/>
    <property type="match status" value="1"/>
</dbReference>
<dbReference type="PIRSF" id="PIRSF036761">
    <property type="entry name" value="GDH_Mll4104"/>
    <property type="match status" value="1"/>
</dbReference>
<dbReference type="InterPro" id="IPR049064">
    <property type="entry name" value="NAD_Glu_DH_ACT3"/>
</dbReference>
<dbReference type="InterPro" id="IPR036291">
    <property type="entry name" value="NAD(P)-bd_dom_sf"/>
</dbReference>
<dbReference type="InterPro" id="IPR049059">
    <property type="entry name" value="NAD_Glu_DH_HM1"/>
</dbReference>
<dbReference type="EMBL" id="CP018135">
    <property type="protein sequence ID" value="APF39717.1"/>
    <property type="molecule type" value="Genomic_DNA"/>
</dbReference>
<dbReference type="KEGG" id="nae:BHE16_00315"/>
<feature type="domain" description="NAD-glutamate dehydrogenase ACT3" evidence="5">
    <location>
        <begin position="553"/>
        <end position="627"/>
    </location>
</feature>
<dbReference type="Gene3D" id="3.40.50.720">
    <property type="entry name" value="NAD(P)-binding Rossmann-like Domain"/>
    <property type="match status" value="1"/>
</dbReference>
<evidence type="ECO:0000259" key="2">
    <source>
        <dbReference type="Pfam" id="PF21074"/>
    </source>
</evidence>
<reference evidence="6 7" key="1">
    <citation type="submission" date="2016-11" db="EMBL/GenBank/DDBJ databases">
        <title>Genome sequencing of Zhihengliuella aestuarii B18 antagonistic to Plasmodiophora brassicae.</title>
        <authorList>
            <person name="Luo Y."/>
        </authorList>
    </citation>
    <scope>NUCLEOTIDE SEQUENCE [LARGE SCALE GENOMIC DNA]</scope>
    <source>
        <strain evidence="6 7">B18</strain>
    </source>
</reference>
<dbReference type="Pfam" id="PF21076">
    <property type="entry name" value="GDH_ACT2"/>
    <property type="match status" value="1"/>
</dbReference>
<evidence type="ECO:0000313" key="6">
    <source>
        <dbReference type="EMBL" id="APF39717.1"/>
    </source>
</evidence>
<dbReference type="InterPro" id="IPR049058">
    <property type="entry name" value="NAD_Glu_DH_HM2"/>
</dbReference>
<feature type="domain" description="NAD-glutamate dehydrogenase catalytic" evidence="1">
    <location>
        <begin position="728"/>
        <end position="1222"/>
    </location>
</feature>
<dbReference type="GO" id="GO:0004069">
    <property type="term" value="F:L-aspartate:2-oxoglutarate aminotransferase activity"/>
    <property type="evidence" value="ECO:0007669"/>
    <property type="project" value="InterPro"/>
</dbReference>
<accession>A0A1L2ZKJ4</accession>
<dbReference type="SUPFAM" id="SSF53223">
    <property type="entry name" value="Aminoacid dehydrogenase-like, N-terminal domain"/>
    <property type="match status" value="1"/>
</dbReference>
<dbReference type="InterPro" id="IPR046346">
    <property type="entry name" value="Aminoacid_DH-like_N_sf"/>
</dbReference>
<protein>
    <submittedName>
        <fullName evidence="6">Glutamate dehydrogenase</fullName>
    </submittedName>
</protein>
<dbReference type="Pfam" id="PF21075">
    <property type="entry name" value="GDH_ACT1"/>
    <property type="match status" value="1"/>
</dbReference>
<dbReference type="Pfam" id="PF21074">
    <property type="entry name" value="GDH_C"/>
    <property type="match status" value="1"/>
</dbReference>
<name>A0A1L2ZKJ4_9MICC</name>
<dbReference type="InterPro" id="IPR024727">
    <property type="entry name" value="NAD_Glu_DH_N_ACT1"/>
</dbReference>
<proteinExistence type="predicted"/>
<dbReference type="RefSeq" id="WP_071893176.1">
    <property type="nucleotide sequence ID" value="NZ_CP018135.1"/>
</dbReference>
<feature type="domain" description="NAD-specific glutamate dehydrogenase C-terminal" evidence="2">
    <location>
        <begin position="1268"/>
        <end position="1605"/>
    </location>
</feature>
<evidence type="ECO:0000259" key="3">
    <source>
        <dbReference type="Pfam" id="PF21075"/>
    </source>
</evidence>
<dbReference type="Proteomes" id="UP000183530">
    <property type="component" value="Chromosome"/>
</dbReference>
<evidence type="ECO:0000259" key="1">
    <source>
        <dbReference type="Pfam" id="PF05088"/>
    </source>
</evidence>
<keyword evidence="7" id="KW-1185">Reference proteome</keyword>